<evidence type="ECO:0000313" key="2">
    <source>
        <dbReference type="Proteomes" id="UP000823775"/>
    </source>
</evidence>
<dbReference type="EMBL" id="JACEIK010001146">
    <property type="protein sequence ID" value="MCD7466458.1"/>
    <property type="molecule type" value="Genomic_DNA"/>
</dbReference>
<comment type="caution">
    <text evidence="1">The sequence shown here is derived from an EMBL/GenBank/DDBJ whole genome shotgun (WGS) entry which is preliminary data.</text>
</comment>
<keyword evidence="2" id="KW-1185">Reference proteome</keyword>
<organism evidence="1 2">
    <name type="scientific">Datura stramonium</name>
    <name type="common">Jimsonweed</name>
    <name type="synonym">Common thornapple</name>
    <dbReference type="NCBI Taxonomy" id="4076"/>
    <lineage>
        <taxon>Eukaryota</taxon>
        <taxon>Viridiplantae</taxon>
        <taxon>Streptophyta</taxon>
        <taxon>Embryophyta</taxon>
        <taxon>Tracheophyta</taxon>
        <taxon>Spermatophyta</taxon>
        <taxon>Magnoliopsida</taxon>
        <taxon>eudicotyledons</taxon>
        <taxon>Gunneridae</taxon>
        <taxon>Pentapetalae</taxon>
        <taxon>asterids</taxon>
        <taxon>lamiids</taxon>
        <taxon>Solanales</taxon>
        <taxon>Solanaceae</taxon>
        <taxon>Solanoideae</taxon>
        <taxon>Datureae</taxon>
        <taxon>Datura</taxon>
    </lineage>
</organism>
<evidence type="ECO:0000313" key="1">
    <source>
        <dbReference type="EMBL" id="MCD7466458.1"/>
    </source>
</evidence>
<reference evidence="1 2" key="1">
    <citation type="journal article" date="2021" name="BMC Genomics">
        <title>Datura genome reveals duplications of psychoactive alkaloid biosynthetic genes and high mutation rate following tissue culture.</title>
        <authorList>
            <person name="Rajewski A."/>
            <person name="Carter-House D."/>
            <person name="Stajich J."/>
            <person name="Litt A."/>
        </authorList>
    </citation>
    <scope>NUCLEOTIDE SEQUENCE [LARGE SCALE GENOMIC DNA]</scope>
    <source>
        <strain evidence="1">AR-01</strain>
    </source>
</reference>
<protein>
    <submittedName>
        <fullName evidence="1">Uncharacterized protein</fullName>
    </submittedName>
</protein>
<accession>A0ABS8T681</accession>
<name>A0ABS8T681_DATST</name>
<gene>
    <name evidence="1" type="ORF">HAX54_003194</name>
</gene>
<dbReference type="Proteomes" id="UP000823775">
    <property type="component" value="Unassembled WGS sequence"/>
</dbReference>
<proteinExistence type="predicted"/>
<sequence length="116" mass="13313">MEGKIVGYVDGTEKTGTLTTSQIEILRNISNNFEDEELTLVDKVYMIKKKGIKEKSNKGKLIVKKCISKNATETPLFICRTRSKEKIILEKALEESKMRKIEGITTYGLRKQMKRL</sequence>